<dbReference type="Proteomes" id="UP000030673">
    <property type="component" value="Unassembled WGS sequence"/>
</dbReference>
<keyword evidence="3" id="KW-1185">Reference proteome</keyword>
<protein>
    <submittedName>
        <fullName evidence="2">Uncharacterized protein</fullName>
    </submittedName>
</protein>
<feature type="region of interest" description="Disordered" evidence="1">
    <location>
        <begin position="1"/>
        <end position="32"/>
    </location>
</feature>
<sequence>MLNIFSNEDLSLPAEKEEEEEEKLEKSKDKKDLDKIESKKIDRKFSHGSYLSKYDSKRLYYNKRLETKIKSLRKSFRKRYRIVRNNLMKLIKVLKEFPDIKQIKEHETTD</sequence>
<evidence type="ECO:0000313" key="2">
    <source>
        <dbReference type="EMBL" id="EWC88890.1"/>
    </source>
</evidence>
<dbReference type="EMBL" id="KI928276">
    <property type="protein sequence ID" value="EWC88890.1"/>
    <property type="molecule type" value="Genomic_DNA"/>
</dbReference>
<feature type="non-terminal residue" evidence="2">
    <location>
        <position position="110"/>
    </location>
</feature>
<organism evidence="2 3">
    <name type="scientific">Plasmodium falciparum (isolate NF54)</name>
    <dbReference type="NCBI Taxonomy" id="5843"/>
    <lineage>
        <taxon>Eukaryota</taxon>
        <taxon>Sar</taxon>
        <taxon>Alveolata</taxon>
        <taxon>Apicomplexa</taxon>
        <taxon>Aconoidasida</taxon>
        <taxon>Haemosporida</taxon>
        <taxon>Plasmodiidae</taxon>
        <taxon>Plasmodium</taxon>
        <taxon>Plasmodium (Laverania)</taxon>
    </lineage>
</organism>
<proteinExistence type="predicted"/>
<reference evidence="2 3" key="1">
    <citation type="submission" date="2013-02" db="EMBL/GenBank/DDBJ databases">
        <title>The Genome Sequence of Plasmodium falciparum NF54.</title>
        <authorList>
            <consortium name="The Broad Institute Genome Sequencing Platform"/>
            <consortium name="The Broad Institute Genome Sequencing Center for Infectious Disease"/>
            <person name="Neafsey D."/>
            <person name="Cheeseman I."/>
            <person name="Volkman S."/>
            <person name="Adams J."/>
            <person name="Walker B."/>
            <person name="Young S.K."/>
            <person name="Zeng Q."/>
            <person name="Gargeya S."/>
            <person name="Fitzgerald M."/>
            <person name="Haas B."/>
            <person name="Abouelleil A."/>
            <person name="Alvarado L."/>
            <person name="Arachchi H.M."/>
            <person name="Berlin A.M."/>
            <person name="Chapman S.B."/>
            <person name="Dewar J."/>
            <person name="Goldberg J."/>
            <person name="Griggs A."/>
            <person name="Gujja S."/>
            <person name="Hansen M."/>
            <person name="Howarth C."/>
            <person name="Imamovic A."/>
            <person name="Larimer J."/>
            <person name="McCowan C."/>
            <person name="Murphy C."/>
            <person name="Neiman D."/>
            <person name="Pearson M."/>
            <person name="Priest M."/>
            <person name="Roberts A."/>
            <person name="Saif S."/>
            <person name="Shea T."/>
            <person name="Sisk P."/>
            <person name="Sykes S."/>
            <person name="Wortman J."/>
            <person name="Nusbaum C."/>
            <person name="Birren B."/>
        </authorList>
    </citation>
    <scope>NUCLEOTIDE SEQUENCE [LARGE SCALE GENOMIC DNA]</scope>
    <source>
        <strain evidence="2 3">NF54</strain>
    </source>
</reference>
<accession>W7K781</accession>
<evidence type="ECO:0000256" key="1">
    <source>
        <dbReference type="SAM" id="MobiDB-lite"/>
    </source>
</evidence>
<name>W7K781_PLAFO</name>
<dbReference type="AlphaFoldDB" id="W7K781"/>
<gene>
    <name evidence="2" type="ORF">PFNF54_02313</name>
</gene>
<evidence type="ECO:0000313" key="3">
    <source>
        <dbReference type="Proteomes" id="UP000030673"/>
    </source>
</evidence>
<feature type="compositionally biased region" description="Basic and acidic residues" evidence="1">
    <location>
        <begin position="23"/>
        <end position="32"/>
    </location>
</feature>